<comment type="caution">
    <text evidence="4">The sequence shown here is derived from an EMBL/GenBank/DDBJ whole genome shotgun (WGS) entry which is preliminary data.</text>
</comment>
<evidence type="ECO:0000256" key="1">
    <source>
        <dbReference type="ARBA" id="ARBA00022603"/>
    </source>
</evidence>
<dbReference type="PANTHER" id="PTHR43619">
    <property type="entry name" value="S-ADENOSYL-L-METHIONINE-DEPENDENT METHYLTRANSFERASE YKTD-RELATED"/>
    <property type="match status" value="1"/>
</dbReference>
<protein>
    <submittedName>
        <fullName evidence="4">Uncharacterized protein</fullName>
    </submittedName>
</protein>
<dbReference type="GO" id="GO:0008168">
    <property type="term" value="F:methyltransferase activity"/>
    <property type="evidence" value="ECO:0007669"/>
    <property type="project" value="UniProtKB-KW"/>
</dbReference>
<dbReference type="Gene3D" id="3.40.50.150">
    <property type="entry name" value="Vaccinia Virus protein VP39"/>
    <property type="match status" value="1"/>
</dbReference>
<dbReference type="InterPro" id="IPR007213">
    <property type="entry name" value="Ppm1/Ppm2/Tcmp"/>
</dbReference>
<dbReference type="InterPro" id="IPR029063">
    <property type="entry name" value="SAM-dependent_MTases_sf"/>
</dbReference>
<sequence>MATTRALCICMAALSVPASAALCGTPSSRSQISPSPRSRAAWSSWRRRGVYAGREDILPLREIAASVGVAAPWTAPRWAWSLAWKCGHFALPLLHRWDPAAPADTNVNLWVLWLKAIAGNRRRTADGGLAYDMLPSATRRVVCRPVAWLYPRLHHQNVALRTAFLDKVVKAEAEAGANSSTIVCVLGAGFDVRPFRLSTQPDVSWVEIDLPHVVGQKLSLLRRLRDRRPALARQIDAVRHVQANLSHHEEMLAALRDALSPFRQTPTSTCSRRVVFVIEALMIYLPPAAAAALLASAVEEAAAAGASSVSVCFADRLPGAEGCSFQAARDVLAHAQLDLDESSWLPKPGLARHMGCARWAAATTES</sequence>
<keyword evidence="2" id="KW-0808">Transferase</keyword>
<dbReference type="EMBL" id="JBGBPQ010000011">
    <property type="protein sequence ID" value="KAL1515614.1"/>
    <property type="molecule type" value="Genomic_DNA"/>
</dbReference>
<evidence type="ECO:0000256" key="2">
    <source>
        <dbReference type="ARBA" id="ARBA00022679"/>
    </source>
</evidence>
<reference evidence="4 5" key="1">
    <citation type="journal article" date="2024" name="Science">
        <title>Giant polyketide synthase enzymes in the biosynthesis of giant marine polyether toxins.</title>
        <authorList>
            <person name="Fallon T.R."/>
            <person name="Shende V.V."/>
            <person name="Wierzbicki I.H."/>
            <person name="Pendleton A.L."/>
            <person name="Watervoot N.F."/>
            <person name="Auber R.P."/>
            <person name="Gonzalez D.J."/>
            <person name="Wisecaver J.H."/>
            <person name="Moore B.S."/>
        </authorList>
    </citation>
    <scope>NUCLEOTIDE SEQUENCE [LARGE SCALE GENOMIC DNA]</scope>
    <source>
        <strain evidence="4 5">12B1</strain>
    </source>
</reference>
<proteinExistence type="predicted"/>
<organism evidence="4 5">
    <name type="scientific">Prymnesium parvum</name>
    <name type="common">Toxic golden alga</name>
    <dbReference type="NCBI Taxonomy" id="97485"/>
    <lineage>
        <taxon>Eukaryota</taxon>
        <taxon>Haptista</taxon>
        <taxon>Haptophyta</taxon>
        <taxon>Prymnesiophyceae</taxon>
        <taxon>Prymnesiales</taxon>
        <taxon>Prymnesiaceae</taxon>
        <taxon>Prymnesium</taxon>
    </lineage>
</organism>
<gene>
    <name evidence="4" type="ORF">AB1Y20_002233</name>
</gene>
<dbReference type="GO" id="GO:0032259">
    <property type="term" value="P:methylation"/>
    <property type="evidence" value="ECO:0007669"/>
    <property type="project" value="UniProtKB-KW"/>
</dbReference>
<keyword evidence="1" id="KW-0489">Methyltransferase</keyword>
<dbReference type="Proteomes" id="UP001515480">
    <property type="component" value="Unassembled WGS sequence"/>
</dbReference>
<dbReference type="PANTHER" id="PTHR43619:SF2">
    <property type="entry name" value="S-ADENOSYL-L-METHIONINE-DEPENDENT METHYLTRANSFERASES SUPERFAMILY PROTEIN"/>
    <property type="match status" value="1"/>
</dbReference>
<evidence type="ECO:0000313" key="4">
    <source>
        <dbReference type="EMBL" id="KAL1515614.1"/>
    </source>
</evidence>
<dbReference type="AlphaFoldDB" id="A0AB34J8J1"/>
<feature type="chain" id="PRO_5044253391" evidence="3">
    <location>
        <begin position="21"/>
        <end position="366"/>
    </location>
</feature>
<dbReference type="SUPFAM" id="SSF53335">
    <property type="entry name" value="S-adenosyl-L-methionine-dependent methyltransferases"/>
    <property type="match status" value="1"/>
</dbReference>
<accession>A0AB34J8J1</accession>
<feature type="signal peptide" evidence="3">
    <location>
        <begin position="1"/>
        <end position="20"/>
    </location>
</feature>
<keyword evidence="5" id="KW-1185">Reference proteome</keyword>
<evidence type="ECO:0000313" key="5">
    <source>
        <dbReference type="Proteomes" id="UP001515480"/>
    </source>
</evidence>
<keyword evidence="3" id="KW-0732">Signal</keyword>
<evidence type="ECO:0000256" key="3">
    <source>
        <dbReference type="SAM" id="SignalP"/>
    </source>
</evidence>
<dbReference type="Pfam" id="PF04072">
    <property type="entry name" value="LCM"/>
    <property type="match status" value="1"/>
</dbReference>
<name>A0AB34J8J1_PRYPA</name>